<dbReference type="EMBL" id="JBBWWQ010000010">
    <property type="protein sequence ID" value="KAK8937068.1"/>
    <property type="molecule type" value="Genomic_DNA"/>
</dbReference>
<dbReference type="SMART" id="SM00338">
    <property type="entry name" value="BRLZ"/>
    <property type="match status" value="1"/>
</dbReference>
<dbReference type="InterPro" id="IPR045314">
    <property type="entry name" value="bZIP_plant_GBF1"/>
</dbReference>
<keyword evidence="2" id="KW-0805">Transcription regulation</keyword>
<comment type="caution">
    <text evidence="8">The sequence shown here is derived from an EMBL/GenBank/DDBJ whole genome shotgun (WGS) entry which is preliminary data.</text>
</comment>
<keyword evidence="6" id="KW-0175">Coiled coil</keyword>
<evidence type="ECO:0000256" key="3">
    <source>
        <dbReference type="ARBA" id="ARBA00023125"/>
    </source>
</evidence>
<organism evidence="8 9">
    <name type="scientific">Platanthera zijinensis</name>
    <dbReference type="NCBI Taxonomy" id="2320716"/>
    <lineage>
        <taxon>Eukaryota</taxon>
        <taxon>Viridiplantae</taxon>
        <taxon>Streptophyta</taxon>
        <taxon>Embryophyta</taxon>
        <taxon>Tracheophyta</taxon>
        <taxon>Spermatophyta</taxon>
        <taxon>Magnoliopsida</taxon>
        <taxon>Liliopsida</taxon>
        <taxon>Asparagales</taxon>
        <taxon>Orchidaceae</taxon>
        <taxon>Orchidoideae</taxon>
        <taxon>Orchideae</taxon>
        <taxon>Orchidinae</taxon>
        <taxon>Platanthera</taxon>
    </lineage>
</organism>
<evidence type="ECO:0000256" key="1">
    <source>
        <dbReference type="ARBA" id="ARBA00004123"/>
    </source>
</evidence>
<dbReference type="GO" id="GO:0005634">
    <property type="term" value="C:nucleus"/>
    <property type="evidence" value="ECO:0007669"/>
    <property type="project" value="UniProtKB-SubCell"/>
</dbReference>
<dbReference type="AlphaFoldDB" id="A0AAP0BF95"/>
<dbReference type="GO" id="GO:0000976">
    <property type="term" value="F:transcription cis-regulatory region binding"/>
    <property type="evidence" value="ECO:0007669"/>
    <property type="project" value="TreeGrafter"/>
</dbReference>
<dbReference type="PANTHER" id="PTHR45764:SF21">
    <property type="entry name" value="OS03G0770000 PROTEIN"/>
    <property type="match status" value="1"/>
</dbReference>
<dbReference type="GO" id="GO:0003700">
    <property type="term" value="F:DNA-binding transcription factor activity"/>
    <property type="evidence" value="ECO:0007669"/>
    <property type="project" value="InterPro"/>
</dbReference>
<accession>A0AAP0BF95</accession>
<dbReference type="SUPFAM" id="SSF57959">
    <property type="entry name" value="Leucine zipper domain"/>
    <property type="match status" value="1"/>
</dbReference>
<feature type="coiled-coil region" evidence="6">
    <location>
        <begin position="42"/>
        <end position="76"/>
    </location>
</feature>
<protein>
    <submittedName>
        <fullName evidence="8">Light-inducible protein CPRF2</fullName>
    </submittedName>
</protein>
<dbReference type="InterPro" id="IPR004827">
    <property type="entry name" value="bZIP"/>
</dbReference>
<evidence type="ECO:0000313" key="9">
    <source>
        <dbReference type="Proteomes" id="UP001418222"/>
    </source>
</evidence>
<dbReference type="Proteomes" id="UP001418222">
    <property type="component" value="Unassembled WGS sequence"/>
</dbReference>
<sequence>MPLSQVFLSADPLAVEPKPEPSVPLSTSIEEDRRLRRMISNRESARRSRMRKQQHLEELTAELNLLKSVNRDLSNRLWTVNQHTHIFRRDSFRLRADSTALRRRLKEIRRILLFRQLQRLAQPATDALCTGFFSGEHNFSSVIV</sequence>
<proteinExistence type="predicted"/>
<dbReference type="PROSITE" id="PS50217">
    <property type="entry name" value="BZIP"/>
    <property type="match status" value="1"/>
</dbReference>
<dbReference type="PROSITE" id="PS00036">
    <property type="entry name" value="BZIP_BASIC"/>
    <property type="match status" value="1"/>
</dbReference>
<keyword evidence="3" id="KW-0238">DNA-binding</keyword>
<evidence type="ECO:0000256" key="2">
    <source>
        <dbReference type="ARBA" id="ARBA00023015"/>
    </source>
</evidence>
<evidence type="ECO:0000313" key="8">
    <source>
        <dbReference type="EMBL" id="KAK8937068.1"/>
    </source>
</evidence>
<dbReference type="FunFam" id="1.20.5.170:FF:000020">
    <property type="entry name" value="BZIP transcription factor"/>
    <property type="match status" value="1"/>
</dbReference>
<evidence type="ECO:0000256" key="5">
    <source>
        <dbReference type="ARBA" id="ARBA00023242"/>
    </source>
</evidence>
<keyword evidence="4" id="KW-0804">Transcription</keyword>
<comment type="subcellular location">
    <subcellularLocation>
        <location evidence="1">Nucleus</location>
    </subcellularLocation>
</comment>
<keyword evidence="9" id="KW-1185">Reference proteome</keyword>
<dbReference type="Pfam" id="PF00170">
    <property type="entry name" value="bZIP_1"/>
    <property type="match status" value="1"/>
</dbReference>
<keyword evidence="5" id="KW-0539">Nucleus</keyword>
<dbReference type="InterPro" id="IPR046347">
    <property type="entry name" value="bZIP_sf"/>
</dbReference>
<dbReference type="PANTHER" id="PTHR45764">
    <property type="entry name" value="BZIP TRANSCRIPTION FACTOR 44"/>
    <property type="match status" value="1"/>
</dbReference>
<feature type="domain" description="BZIP" evidence="7">
    <location>
        <begin position="31"/>
        <end position="77"/>
    </location>
</feature>
<reference evidence="8 9" key="1">
    <citation type="journal article" date="2022" name="Nat. Plants">
        <title>Genomes of leafy and leafless Platanthera orchids illuminate the evolution of mycoheterotrophy.</title>
        <authorList>
            <person name="Li M.H."/>
            <person name="Liu K.W."/>
            <person name="Li Z."/>
            <person name="Lu H.C."/>
            <person name="Ye Q.L."/>
            <person name="Zhang D."/>
            <person name="Wang J.Y."/>
            <person name="Li Y.F."/>
            <person name="Zhong Z.M."/>
            <person name="Liu X."/>
            <person name="Yu X."/>
            <person name="Liu D.K."/>
            <person name="Tu X.D."/>
            <person name="Liu B."/>
            <person name="Hao Y."/>
            <person name="Liao X.Y."/>
            <person name="Jiang Y.T."/>
            <person name="Sun W.H."/>
            <person name="Chen J."/>
            <person name="Chen Y.Q."/>
            <person name="Ai Y."/>
            <person name="Zhai J.W."/>
            <person name="Wu S.S."/>
            <person name="Zhou Z."/>
            <person name="Hsiao Y.Y."/>
            <person name="Wu W.L."/>
            <person name="Chen Y.Y."/>
            <person name="Lin Y.F."/>
            <person name="Hsu J.L."/>
            <person name="Li C.Y."/>
            <person name="Wang Z.W."/>
            <person name="Zhao X."/>
            <person name="Zhong W.Y."/>
            <person name="Ma X.K."/>
            <person name="Ma L."/>
            <person name="Huang J."/>
            <person name="Chen G.Z."/>
            <person name="Huang M.Z."/>
            <person name="Huang L."/>
            <person name="Peng D.H."/>
            <person name="Luo Y.B."/>
            <person name="Zou S.Q."/>
            <person name="Chen S.P."/>
            <person name="Lan S."/>
            <person name="Tsai W.C."/>
            <person name="Van de Peer Y."/>
            <person name="Liu Z.J."/>
        </authorList>
    </citation>
    <scope>NUCLEOTIDE SEQUENCE [LARGE SCALE GENOMIC DNA]</scope>
    <source>
        <strain evidence="8">Lor287</strain>
    </source>
</reference>
<dbReference type="GO" id="GO:0046982">
    <property type="term" value="F:protein heterodimerization activity"/>
    <property type="evidence" value="ECO:0007669"/>
    <property type="project" value="UniProtKB-ARBA"/>
</dbReference>
<dbReference type="Gene3D" id="1.20.5.170">
    <property type="match status" value="1"/>
</dbReference>
<name>A0AAP0BF95_9ASPA</name>
<evidence type="ECO:0000256" key="4">
    <source>
        <dbReference type="ARBA" id="ARBA00023163"/>
    </source>
</evidence>
<dbReference type="GO" id="GO:0045893">
    <property type="term" value="P:positive regulation of DNA-templated transcription"/>
    <property type="evidence" value="ECO:0007669"/>
    <property type="project" value="TreeGrafter"/>
</dbReference>
<dbReference type="CDD" id="cd14702">
    <property type="entry name" value="bZIP_plant_GBF1"/>
    <property type="match status" value="1"/>
</dbReference>
<evidence type="ECO:0000259" key="7">
    <source>
        <dbReference type="PROSITE" id="PS50217"/>
    </source>
</evidence>
<evidence type="ECO:0000256" key="6">
    <source>
        <dbReference type="SAM" id="Coils"/>
    </source>
</evidence>
<gene>
    <name evidence="8" type="primary">CPRF2</name>
    <name evidence="8" type="ORF">KSP39_PZI012039</name>
</gene>